<accession>A0A420EJN2</accession>
<evidence type="ECO:0000256" key="2">
    <source>
        <dbReference type="ARBA" id="ARBA00022833"/>
    </source>
</evidence>
<name>A0A420EJN2_9ALTE</name>
<dbReference type="InterPro" id="IPR005584">
    <property type="entry name" value="DNA_gyrase_inhibitor_YacG"/>
</dbReference>
<protein>
    <recommendedName>
        <fullName evidence="3">DNA gyrase inhibitor YacG</fullName>
    </recommendedName>
</protein>
<keyword evidence="2 3" id="KW-0862">Zinc</keyword>
<comment type="caution">
    <text evidence="4">The sequence shown here is derived from an EMBL/GenBank/DDBJ whole genome shotgun (WGS) entry which is preliminary data.</text>
</comment>
<dbReference type="HAMAP" id="MF_00649">
    <property type="entry name" value="DNA_gyrase_inhibitor_YacG"/>
    <property type="match status" value="1"/>
</dbReference>
<comment type="function">
    <text evidence="3">Inhibits all the catalytic activities of DNA gyrase by preventing its interaction with DNA. Acts by binding directly to the C-terminal domain of GyrB, which probably disrupts DNA binding by the gyrase.</text>
</comment>
<dbReference type="GO" id="GO:0006355">
    <property type="term" value="P:regulation of DNA-templated transcription"/>
    <property type="evidence" value="ECO:0007669"/>
    <property type="project" value="InterPro"/>
</dbReference>
<dbReference type="GO" id="GO:0008270">
    <property type="term" value="F:zinc ion binding"/>
    <property type="evidence" value="ECO:0007669"/>
    <property type="project" value="UniProtKB-UniRule"/>
</dbReference>
<comment type="similarity">
    <text evidence="3">Belongs to the DNA gyrase inhibitor YacG family.</text>
</comment>
<keyword evidence="5" id="KW-1185">Reference proteome</keyword>
<dbReference type="InterPro" id="IPR013088">
    <property type="entry name" value="Znf_NHR/GATA"/>
</dbReference>
<reference evidence="4 5" key="1">
    <citation type="submission" date="2018-09" db="EMBL/GenBank/DDBJ databases">
        <authorList>
            <person name="Wang Z."/>
        </authorList>
    </citation>
    <scope>NUCLEOTIDE SEQUENCE [LARGE SCALE GENOMIC DNA]</scope>
    <source>
        <strain evidence="4 5">ALS 81</strain>
    </source>
</reference>
<dbReference type="PANTHER" id="PTHR36150">
    <property type="entry name" value="DNA GYRASE INHIBITOR YACG"/>
    <property type="match status" value="1"/>
</dbReference>
<dbReference type="EMBL" id="RAQO01000003">
    <property type="protein sequence ID" value="RKF20860.1"/>
    <property type="molecule type" value="Genomic_DNA"/>
</dbReference>
<dbReference type="SUPFAM" id="SSF57716">
    <property type="entry name" value="Glucocorticoid receptor-like (DNA-binding domain)"/>
    <property type="match status" value="1"/>
</dbReference>
<dbReference type="Gene3D" id="3.30.50.10">
    <property type="entry name" value="Erythroid Transcription Factor GATA-1, subunit A"/>
    <property type="match status" value="1"/>
</dbReference>
<evidence type="ECO:0000313" key="4">
    <source>
        <dbReference type="EMBL" id="RKF20860.1"/>
    </source>
</evidence>
<comment type="cofactor">
    <cofactor evidence="3">
        <name>Zn(2+)</name>
        <dbReference type="ChEBI" id="CHEBI:29105"/>
    </cofactor>
    <text evidence="3">Binds 1 zinc ion.</text>
</comment>
<dbReference type="RefSeq" id="WP_120353388.1">
    <property type="nucleotide sequence ID" value="NZ_RAQO01000003.1"/>
</dbReference>
<dbReference type="NCBIfam" id="NF001638">
    <property type="entry name" value="PRK00418.1"/>
    <property type="match status" value="1"/>
</dbReference>
<gene>
    <name evidence="3 4" type="primary">yacG</name>
    <name evidence="4" type="ORF">DBZ36_02660</name>
</gene>
<evidence type="ECO:0000313" key="5">
    <source>
        <dbReference type="Proteomes" id="UP000286482"/>
    </source>
</evidence>
<sequence length="61" mass="7075">MTVEVKCPTCSKTVVWGEQSPFRPFCCERCRLIDLGEWANEEKVIKGRPVQEDEGKSDNWE</sequence>
<dbReference type="Proteomes" id="UP000286482">
    <property type="component" value="Unassembled WGS sequence"/>
</dbReference>
<evidence type="ECO:0000256" key="1">
    <source>
        <dbReference type="ARBA" id="ARBA00022723"/>
    </source>
</evidence>
<comment type="subunit">
    <text evidence="3">Interacts with GyrB.</text>
</comment>
<evidence type="ECO:0000256" key="3">
    <source>
        <dbReference type="HAMAP-Rule" id="MF_00649"/>
    </source>
</evidence>
<proteinExistence type="inferred from homology"/>
<dbReference type="AlphaFoldDB" id="A0A420EJN2"/>
<feature type="binding site" evidence="3">
    <location>
        <position position="10"/>
    </location>
    <ligand>
        <name>Zn(2+)</name>
        <dbReference type="ChEBI" id="CHEBI:29105"/>
    </ligand>
</feature>
<dbReference type="GO" id="GO:0008657">
    <property type="term" value="F:DNA topoisomerase type II (double strand cut, ATP-hydrolyzing) inhibitor activity"/>
    <property type="evidence" value="ECO:0007669"/>
    <property type="project" value="UniProtKB-UniRule"/>
</dbReference>
<feature type="binding site" evidence="3">
    <location>
        <position position="26"/>
    </location>
    <ligand>
        <name>Zn(2+)</name>
        <dbReference type="ChEBI" id="CHEBI:29105"/>
    </ligand>
</feature>
<feature type="binding site" evidence="3">
    <location>
        <position position="7"/>
    </location>
    <ligand>
        <name>Zn(2+)</name>
        <dbReference type="ChEBI" id="CHEBI:29105"/>
    </ligand>
</feature>
<dbReference type="Pfam" id="PF03884">
    <property type="entry name" value="YacG"/>
    <property type="match status" value="1"/>
</dbReference>
<dbReference type="OrthoDB" id="9809663at2"/>
<keyword evidence="1 3" id="KW-0479">Metal-binding</keyword>
<dbReference type="PANTHER" id="PTHR36150:SF1">
    <property type="entry name" value="DNA GYRASE INHIBITOR YACG"/>
    <property type="match status" value="1"/>
</dbReference>
<organism evidence="4 5">
    <name type="scientific">Alginatibacterium sediminis</name>
    <dbReference type="NCBI Taxonomy" id="2164068"/>
    <lineage>
        <taxon>Bacteria</taxon>
        <taxon>Pseudomonadati</taxon>
        <taxon>Pseudomonadota</taxon>
        <taxon>Gammaproteobacteria</taxon>
        <taxon>Alteromonadales</taxon>
        <taxon>Alteromonadaceae</taxon>
        <taxon>Alginatibacterium</taxon>
    </lineage>
</organism>
<feature type="binding site" evidence="3">
    <location>
        <position position="30"/>
    </location>
    <ligand>
        <name>Zn(2+)</name>
        <dbReference type="ChEBI" id="CHEBI:29105"/>
    </ligand>
</feature>